<dbReference type="Gene3D" id="1.10.1200.120">
    <property type="entry name" value="Large-conductance mechanosensitive channel, MscL, domain 1"/>
    <property type="match status" value="1"/>
</dbReference>
<evidence type="ECO:0000256" key="4">
    <source>
        <dbReference type="ARBA" id="ARBA00023136"/>
    </source>
</evidence>
<name>A0A9W4UU53_9PLEO</name>
<evidence type="ECO:0000256" key="3">
    <source>
        <dbReference type="ARBA" id="ARBA00022989"/>
    </source>
</evidence>
<evidence type="ECO:0008006" key="7">
    <source>
        <dbReference type="Google" id="ProtNLM"/>
    </source>
</evidence>
<evidence type="ECO:0000313" key="6">
    <source>
        <dbReference type="Proteomes" id="UP001152607"/>
    </source>
</evidence>
<gene>
    <name evidence="5" type="ORF">PDIGIT_LOCUS13972</name>
</gene>
<proteinExistence type="predicted"/>
<dbReference type="OrthoDB" id="10010920at2759"/>
<evidence type="ECO:0000313" key="5">
    <source>
        <dbReference type="EMBL" id="CAI6340787.1"/>
    </source>
</evidence>
<organism evidence="5 6">
    <name type="scientific">Periconia digitata</name>
    <dbReference type="NCBI Taxonomy" id="1303443"/>
    <lineage>
        <taxon>Eukaryota</taxon>
        <taxon>Fungi</taxon>
        <taxon>Dikarya</taxon>
        <taxon>Ascomycota</taxon>
        <taxon>Pezizomycotina</taxon>
        <taxon>Dothideomycetes</taxon>
        <taxon>Pleosporomycetidae</taxon>
        <taxon>Pleosporales</taxon>
        <taxon>Massarineae</taxon>
        <taxon>Periconiaceae</taxon>
        <taxon>Periconia</taxon>
    </lineage>
</organism>
<evidence type="ECO:0000256" key="2">
    <source>
        <dbReference type="ARBA" id="ARBA00022692"/>
    </source>
</evidence>
<keyword evidence="6" id="KW-1185">Reference proteome</keyword>
<comment type="subcellular location">
    <subcellularLocation>
        <location evidence="1">Membrane</location>
        <topology evidence="1">Multi-pass membrane protein</topology>
    </subcellularLocation>
</comment>
<dbReference type="AlphaFoldDB" id="A0A9W4UU53"/>
<dbReference type="Pfam" id="PF01741">
    <property type="entry name" value="MscL"/>
    <property type="match status" value="1"/>
</dbReference>
<dbReference type="Proteomes" id="UP001152607">
    <property type="component" value="Unassembled WGS sequence"/>
</dbReference>
<keyword evidence="3" id="KW-1133">Transmembrane helix</keyword>
<keyword evidence="2" id="KW-0812">Transmembrane</keyword>
<dbReference type="PANTHER" id="PTHR30266:SF2">
    <property type="entry name" value="LARGE-CONDUCTANCE MECHANOSENSITIVE CHANNEL"/>
    <property type="match status" value="1"/>
</dbReference>
<dbReference type="GO" id="GO:0008381">
    <property type="term" value="F:mechanosensitive monoatomic ion channel activity"/>
    <property type="evidence" value="ECO:0007669"/>
    <property type="project" value="TreeGrafter"/>
</dbReference>
<dbReference type="InterPro" id="IPR036019">
    <property type="entry name" value="MscL_channel"/>
</dbReference>
<dbReference type="InterPro" id="IPR037673">
    <property type="entry name" value="MSC/AndL"/>
</dbReference>
<sequence length="194" mass="21783">MPRLDDNTPQYLRDAEQGVRAHTRRAWESFTDFALRDNVLEVAVGLILAQSFTTLTTSLVTDILLPTISLLPFLSRNLPERFTTLRAGPQYNTTLTSGYNTPSQALADGAVIFAWGNFVDKLVRFLVVAVVLWVIATGYSRGSGEDIVKRQVRCGYCRKWVGEKARRCFFCTSWLDGREEKGGERVEGEGEVEL</sequence>
<accession>A0A9W4UU53</accession>
<dbReference type="PANTHER" id="PTHR30266">
    <property type="entry name" value="MECHANOSENSITIVE CHANNEL MSCL"/>
    <property type="match status" value="1"/>
</dbReference>
<protein>
    <recommendedName>
        <fullName evidence="7">Gated mechanosensitive channel</fullName>
    </recommendedName>
</protein>
<comment type="caution">
    <text evidence="5">The sequence shown here is derived from an EMBL/GenBank/DDBJ whole genome shotgun (WGS) entry which is preliminary data.</text>
</comment>
<reference evidence="5" key="1">
    <citation type="submission" date="2023-01" db="EMBL/GenBank/DDBJ databases">
        <authorList>
            <person name="Van Ghelder C."/>
            <person name="Rancurel C."/>
        </authorList>
    </citation>
    <scope>NUCLEOTIDE SEQUENCE</scope>
    <source>
        <strain evidence="5">CNCM I-4278</strain>
    </source>
</reference>
<dbReference type="GO" id="GO:0016020">
    <property type="term" value="C:membrane"/>
    <property type="evidence" value="ECO:0007669"/>
    <property type="project" value="UniProtKB-SubCell"/>
</dbReference>
<dbReference type="EMBL" id="CAOQHR010000011">
    <property type="protein sequence ID" value="CAI6340787.1"/>
    <property type="molecule type" value="Genomic_DNA"/>
</dbReference>
<dbReference type="SUPFAM" id="SSF81330">
    <property type="entry name" value="Gated mechanosensitive channel"/>
    <property type="match status" value="1"/>
</dbReference>
<keyword evidence="4" id="KW-0472">Membrane</keyword>
<evidence type="ECO:0000256" key="1">
    <source>
        <dbReference type="ARBA" id="ARBA00004141"/>
    </source>
</evidence>